<dbReference type="CDD" id="cd01948">
    <property type="entry name" value="EAL"/>
    <property type="match status" value="1"/>
</dbReference>
<evidence type="ECO:0000313" key="4">
    <source>
        <dbReference type="EMBL" id="GAA0470366.1"/>
    </source>
</evidence>
<dbReference type="Gene3D" id="3.30.70.270">
    <property type="match status" value="1"/>
</dbReference>
<dbReference type="InterPro" id="IPR043128">
    <property type="entry name" value="Rev_trsase/Diguanyl_cyclase"/>
</dbReference>
<dbReference type="CDD" id="cd01949">
    <property type="entry name" value="GGDEF"/>
    <property type="match status" value="1"/>
</dbReference>
<dbReference type="PROSITE" id="PS50887">
    <property type="entry name" value="GGDEF"/>
    <property type="match status" value="1"/>
</dbReference>
<feature type="transmembrane region" description="Helical" evidence="1">
    <location>
        <begin position="156"/>
        <end position="189"/>
    </location>
</feature>
<dbReference type="SUPFAM" id="SSF141868">
    <property type="entry name" value="EAL domain-like"/>
    <property type="match status" value="1"/>
</dbReference>
<feature type="domain" description="EAL" evidence="2">
    <location>
        <begin position="511"/>
        <end position="761"/>
    </location>
</feature>
<organism evidence="4 5">
    <name type="scientific">Parasphingorhabdus litoris</name>
    <dbReference type="NCBI Taxonomy" id="394733"/>
    <lineage>
        <taxon>Bacteria</taxon>
        <taxon>Pseudomonadati</taxon>
        <taxon>Pseudomonadota</taxon>
        <taxon>Alphaproteobacteria</taxon>
        <taxon>Sphingomonadales</taxon>
        <taxon>Sphingomonadaceae</taxon>
        <taxon>Parasphingorhabdus</taxon>
    </lineage>
</organism>
<dbReference type="Proteomes" id="UP001500713">
    <property type="component" value="Unassembled WGS sequence"/>
</dbReference>
<dbReference type="InterPro" id="IPR000160">
    <property type="entry name" value="GGDEF_dom"/>
</dbReference>
<dbReference type="InterPro" id="IPR035919">
    <property type="entry name" value="EAL_sf"/>
</dbReference>
<dbReference type="SMART" id="SM00267">
    <property type="entry name" value="GGDEF"/>
    <property type="match status" value="1"/>
</dbReference>
<sequence length="787" mass="88521">MWFILNQKNSLRYLDQSDRDLVTREQLSEHSKSIKTAIFSNAVAALVTSALFYEKLPITVLICWNLLLLGASIHRLYLGHQAQKSNISRGKALRLKRRLTFNAAIYSFLWGVCIACLLTIAFGSQFGLLAVIGAGQLSAGTLTYRHLSEASRAWILVIYVCLAVGLIARGGIDSYAALILLSMFAMVLYKNGVDIFNGFVNQLLTRQESRQSAETVKLLLNDFEEQSANWLFSIDREGFLIDVCDRFAEAAGRSIAELEGHQLIALFENKEDRWHLINEITKTRSFRDVPVAVNVNGERRWWTISARATDSTKRSGSIAMRGVIADITAQKAAEEKVSYMAHFDGLTDLPNRRLFNDTLNRTIHRAKEGDNIALAFFDLDHFKAINDTLGHPIGDKLLQKISRRLETLAQPGDMLARMGGDEFALLLTGEQALQAEEIADLIVQEVGIPFIIDDHNIVTGVSIGVAKWQPEVEDPDKLLKYADLALYSAKRAGRNRVVFFEKGMDIAAEKRRALELDLRTSLSLQEMHLHYQPLVDINTMNKTGYEALLRWKHPERGTVMPDEFISVAEETGMIIQMGEWIIRKAIEDAASWDDDLTVAVNLSPLQMRSPSLVSTIVNALARTGFQPDRLELEITESVLMQDSEDNIRLLHQLRDLGIKISLDDFGTGYSSLNYLRSFPFDKIKIDRCFVSEIDTREDCRAIIRSVITLAKNLGMTTTAEGVERQEQVDELRRQGCDLVQGFLYGRAEDLNACTDLRSSDTIYPITGTPVAQPKNQEDIIRKRQKSA</sequence>
<dbReference type="NCBIfam" id="TIGR00254">
    <property type="entry name" value="GGDEF"/>
    <property type="match status" value="1"/>
</dbReference>
<dbReference type="PROSITE" id="PS50883">
    <property type="entry name" value="EAL"/>
    <property type="match status" value="1"/>
</dbReference>
<comment type="caution">
    <text evidence="4">The sequence shown here is derived from an EMBL/GenBank/DDBJ whole genome shotgun (WGS) entry which is preliminary data.</text>
</comment>
<dbReference type="SMART" id="SM00052">
    <property type="entry name" value="EAL"/>
    <property type="match status" value="1"/>
</dbReference>
<feature type="transmembrane region" description="Helical" evidence="1">
    <location>
        <begin position="99"/>
        <end position="120"/>
    </location>
</feature>
<evidence type="ECO:0008006" key="6">
    <source>
        <dbReference type="Google" id="ProtNLM"/>
    </source>
</evidence>
<name>A0ABP3K6D0_9SPHN</name>
<dbReference type="SUPFAM" id="SSF55073">
    <property type="entry name" value="Nucleotide cyclase"/>
    <property type="match status" value="1"/>
</dbReference>
<dbReference type="PANTHER" id="PTHR44757:SF2">
    <property type="entry name" value="BIOFILM ARCHITECTURE MAINTENANCE PROTEIN MBAA"/>
    <property type="match status" value="1"/>
</dbReference>
<dbReference type="InterPro" id="IPR029787">
    <property type="entry name" value="Nucleotide_cyclase"/>
</dbReference>
<protein>
    <recommendedName>
        <fullName evidence="6">EAL domain-containing protein</fullName>
    </recommendedName>
</protein>
<evidence type="ECO:0000313" key="5">
    <source>
        <dbReference type="Proteomes" id="UP001500713"/>
    </source>
</evidence>
<dbReference type="Pfam" id="PF00990">
    <property type="entry name" value="GGDEF"/>
    <property type="match status" value="1"/>
</dbReference>
<proteinExistence type="predicted"/>
<dbReference type="EMBL" id="BAAAEM010000002">
    <property type="protein sequence ID" value="GAA0470366.1"/>
    <property type="molecule type" value="Genomic_DNA"/>
</dbReference>
<keyword evidence="1" id="KW-1133">Transmembrane helix</keyword>
<evidence type="ECO:0000259" key="2">
    <source>
        <dbReference type="PROSITE" id="PS50883"/>
    </source>
</evidence>
<dbReference type="InterPro" id="IPR035965">
    <property type="entry name" value="PAS-like_dom_sf"/>
</dbReference>
<feature type="domain" description="GGDEF" evidence="3">
    <location>
        <begin position="370"/>
        <end position="502"/>
    </location>
</feature>
<dbReference type="Gene3D" id="3.20.20.450">
    <property type="entry name" value="EAL domain"/>
    <property type="match status" value="1"/>
</dbReference>
<feature type="transmembrane region" description="Helical" evidence="1">
    <location>
        <begin position="126"/>
        <end position="144"/>
    </location>
</feature>
<dbReference type="PANTHER" id="PTHR44757">
    <property type="entry name" value="DIGUANYLATE CYCLASE DGCP"/>
    <property type="match status" value="1"/>
</dbReference>
<keyword evidence="1" id="KW-0812">Transmembrane</keyword>
<dbReference type="NCBIfam" id="TIGR00229">
    <property type="entry name" value="sensory_box"/>
    <property type="match status" value="1"/>
</dbReference>
<reference evidence="5" key="1">
    <citation type="journal article" date="2019" name="Int. J. Syst. Evol. Microbiol.">
        <title>The Global Catalogue of Microorganisms (GCM) 10K type strain sequencing project: providing services to taxonomists for standard genome sequencing and annotation.</title>
        <authorList>
            <consortium name="The Broad Institute Genomics Platform"/>
            <consortium name="The Broad Institute Genome Sequencing Center for Infectious Disease"/>
            <person name="Wu L."/>
            <person name="Ma J."/>
        </authorList>
    </citation>
    <scope>NUCLEOTIDE SEQUENCE [LARGE SCALE GENOMIC DNA]</scope>
    <source>
        <strain evidence="5">JCM 14162</strain>
    </source>
</reference>
<evidence type="ECO:0000259" key="3">
    <source>
        <dbReference type="PROSITE" id="PS50887"/>
    </source>
</evidence>
<keyword evidence="1" id="KW-0472">Membrane</keyword>
<gene>
    <name evidence="4" type="ORF">GCM10009096_09080</name>
</gene>
<dbReference type="InterPro" id="IPR052155">
    <property type="entry name" value="Biofilm_reg_signaling"/>
</dbReference>
<dbReference type="InterPro" id="IPR000014">
    <property type="entry name" value="PAS"/>
</dbReference>
<evidence type="ECO:0000256" key="1">
    <source>
        <dbReference type="SAM" id="Phobius"/>
    </source>
</evidence>
<feature type="transmembrane region" description="Helical" evidence="1">
    <location>
        <begin position="58"/>
        <end position="78"/>
    </location>
</feature>
<keyword evidence="5" id="KW-1185">Reference proteome</keyword>
<dbReference type="Pfam" id="PF00563">
    <property type="entry name" value="EAL"/>
    <property type="match status" value="1"/>
</dbReference>
<dbReference type="SUPFAM" id="SSF55785">
    <property type="entry name" value="PYP-like sensor domain (PAS domain)"/>
    <property type="match status" value="1"/>
</dbReference>
<dbReference type="InterPro" id="IPR001633">
    <property type="entry name" value="EAL_dom"/>
</dbReference>
<accession>A0ABP3K6D0</accession>
<dbReference type="Gene3D" id="3.30.450.20">
    <property type="entry name" value="PAS domain"/>
    <property type="match status" value="1"/>
</dbReference>